<feature type="region of interest" description="Disordered" evidence="1">
    <location>
        <begin position="196"/>
        <end position="277"/>
    </location>
</feature>
<feature type="compositionally biased region" description="Polar residues" evidence="1">
    <location>
        <begin position="1"/>
        <end position="12"/>
    </location>
</feature>
<dbReference type="OrthoDB" id="6426309at2759"/>
<dbReference type="Proteomes" id="UP000759131">
    <property type="component" value="Unassembled WGS sequence"/>
</dbReference>
<name>A0A7R9KGJ9_9ACAR</name>
<evidence type="ECO:0000313" key="3">
    <source>
        <dbReference type="Proteomes" id="UP000759131"/>
    </source>
</evidence>
<feature type="compositionally biased region" description="Polar residues" evidence="1">
    <location>
        <begin position="110"/>
        <end position="122"/>
    </location>
</feature>
<feature type="compositionally biased region" description="Low complexity" evidence="1">
    <location>
        <begin position="213"/>
        <end position="234"/>
    </location>
</feature>
<feature type="compositionally biased region" description="Polar residues" evidence="1">
    <location>
        <begin position="409"/>
        <end position="419"/>
    </location>
</feature>
<accession>A0A7R9KGJ9</accession>
<feature type="region of interest" description="Disordered" evidence="1">
    <location>
        <begin position="1"/>
        <end position="22"/>
    </location>
</feature>
<gene>
    <name evidence="2" type="ORF">OSB1V03_LOCUS2991</name>
</gene>
<feature type="region of interest" description="Disordered" evidence="1">
    <location>
        <begin position="88"/>
        <end position="126"/>
    </location>
</feature>
<feature type="compositionally biased region" description="Polar residues" evidence="1">
    <location>
        <begin position="239"/>
        <end position="253"/>
    </location>
</feature>
<dbReference type="AlphaFoldDB" id="A0A7R9KGJ9"/>
<evidence type="ECO:0000313" key="2">
    <source>
        <dbReference type="EMBL" id="CAD7622528.1"/>
    </source>
</evidence>
<sequence length="720" mass="80657">MGRRQWSTSGQTDRQKKKNNNKSQCYCPISAISKHIIVERMHKSSSLVLILSIFLIHYQNVKCGSKSDDQWWNHLGLETNQKSQWTTIDNKDIPDNTAQSSNRSVKRSSAAFNDNNTDSPVRTRSRNWEKSFARKRDFDRTWSDGQPIRERFRETEWDDDVPVRHVFKDSTSAVDEGNTRIRMGDDVKIERMSRVWTGDDGDDDDDRGTSFVRSSNSGRNSNNSNNRSNTNANNKPKAVTNTYGSTATQQQSPKSDRTDRVLSLNFQDPDSKKKDRERLDRLAKQIFNMDDDNTGTTVRSNGFTGTTAKSNGFTGTTVRNNGFTTTPARSNGNSGNGYVSNAVNSFTRGSGNTYVSNNANNGYMRNSGNEFTNNKNNDKTNTNKLGADSVKPTKPKMIVMFETTPKPVPSNTAKSTANDVRNVAEKPKSTTTPIAPSAQLKSQFGWRSSISHNKDQKLQTQNQKLQESNEETDNFEDIEEDIDDTTTARPTRVPVTRPPVVIRTTVRPTTTRATFRPTIRPTVEYTTYRMTDTTRPQTTTSITNKPNNRETTVLTTTRPKLSQPNAVTNSLAPNKKQHRMGSWVDSDSMDYELGDNAADCGTNCPIGDNEAISDWAEEPIDDRSQPIVESEEFGNEQLPERVEDAAVPEVESPKFARQRQSAPAGGEREDQSGWTLEDALPGVPGTDYPTFATIPKTAFDCKTHQWPGYYADVETQCQSP</sequence>
<dbReference type="EMBL" id="CAJPIZ010001143">
    <property type="protein sequence ID" value="CAG2102958.1"/>
    <property type="molecule type" value="Genomic_DNA"/>
</dbReference>
<feature type="region of interest" description="Disordered" evidence="1">
    <location>
        <begin position="646"/>
        <end position="687"/>
    </location>
</feature>
<evidence type="ECO:0000256" key="1">
    <source>
        <dbReference type="SAM" id="MobiDB-lite"/>
    </source>
</evidence>
<organism evidence="2">
    <name type="scientific">Medioppia subpectinata</name>
    <dbReference type="NCBI Taxonomy" id="1979941"/>
    <lineage>
        <taxon>Eukaryota</taxon>
        <taxon>Metazoa</taxon>
        <taxon>Ecdysozoa</taxon>
        <taxon>Arthropoda</taxon>
        <taxon>Chelicerata</taxon>
        <taxon>Arachnida</taxon>
        <taxon>Acari</taxon>
        <taxon>Acariformes</taxon>
        <taxon>Sarcoptiformes</taxon>
        <taxon>Oribatida</taxon>
        <taxon>Brachypylina</taxon>
        <taxon>Oppioidea</taxon>
        <taxon>Oppiidae</taxon>
        <taxon>Medioppia</taxon>
    </lineage>
</organism>
<dbReference type="EMBL" id="OC855718">
    <property type="protein sequence ID" value="CAD7622528.1"/>
    <property type="molecule type" value="Genomic_DNA"/>
</dbReference>
<feature type="compositionally biased region" description="Polar residues" evidence="1">
    <location>
        <begin position="429"/>
        <end position="451"/>
    </location>
</feature>
<protein>
    <submittedName>
        <fullName evidence="2">Uncharacterized protein</fullName>
    </submittedName>
</protein>
<reference evidence="2" key="1">
    <citation type="submission" date="2020-11" db="EMBL/GenBank/DDBJ databases">
        <authorList>
            <person name="Tran Van P."/>
        </authorList>
    </citation>
    <scope>NUCLEOTIDE SEQUENCE</scope>
</reference>
<proteinExistence type="predicted"/>
<feature type="compositionally biased region" description="Low complexity" evidence="1">
    <location>
        <begin position="372"/>
        <end position="384"/>
    </location>
</feature>
<keyword evidence="3" id="KW-1185">Reference proteome</keyword>
<feature type="region of interest" description="Disordered" evidence="1">
    <location>
        <begin position="368"/>
        <end position="390"/>
    </location>
</feature>
<feature type="region of interest" description="Disordered" evidence="1">
    <location>
        <begin position="404"/>
        <end position="473"/>
    </location>
</feature>